<sequence>MILQTIDHETPQSRLWTHALNTPVMDGGQWSMFASIVSKYGLAPKSAYPDNHNASNTAIVNWILNNKLRQTVAQFYADYTASSATIEELRRRKLDVMQDLYCTLCCLFGEPVTQFTWFPYNDRCSVIRDSPLLEYAAKDGIYTPQSFAEVVVFGFGFGLTGIAAPVPSSTPESAVPQKPTHSSPPESDVGVRGSHETSSAAAAPAPTATGSDDRKQSNAFQPTDPRTWVTFVNDPRHPYNTLLTVEYLGSIWHPVAPGEVASCVQYINVPSSTLVAFTTLMLQKYQQPVWFGCDSSKFAYRKDCVWDPHVINFSRTLGHQMAQLDPTFSKRERILFHETCMTHAMVFTGVHINGDGAPVRFRVENSWGDVGDNSGYFSMSYVYVCCTLLAPLYCMSMLVSTHSSFSAHSKLLHPHRVEWFHEFVFQIAMPRECVPDSLGIDINQILSQDPIVLPPWDPMGALAL</sequence>
<keyword evidence="1 4" id="KW-0645">Protease</keyword>
<dbReference type="GO" id="GO:0070005">
    <property type="term" value="F:cysteine-type aminopeptidase activity"/>
    <property type="evidence" value="ECO:0007669"/>
    <property type="project" value="InterPro"/>
</dbReference>
<dbReference type="PANTHER" id="PTHR10363:SF2">
    <property type="entry name" value="BLEOMYCIN HYDROLASE"/>
    <property type="match status" value="1"/>
</dbReference>
<dbReference type="Gene3D" id="3.90.70.10">
    <property type="entry name" value="Cysteine proteinases"/>
    <property type="match status" value="3"/>
</dbReference>
<dbReference type="GO" id="GO:0005737">
    <property type="term" value="C:cytoplasm"/>
    <property type="evidence" value="ECO:0007669"/>
    <property type="project" value="UniProtKB-SubCell"/>
</dbReference>
<dbReference type="EC" id="3.4.22.40" evidence="4"/>
<evidence type="ECO:0000256" key="4">
    <source>
        <dbReference type="PIRNR" id="PIRNR005700"/>
    </source>
</evidence>
<keyword evidence="2 4" id="KW-0378">Hydrolase</keyword>
<evidence type="ECO:0000256" key="2">
    <source>
        <dbReference type="ARBA" id="ARBA00022801"/>
    </source>
</evidence>
<gene>
    <name evidence="6" type="primary">LAP3_13</name>
    <name evidence="6" type="ORF">g.8085</name>
</gene>
<protein>
    <recommendedName>
        <fullName evidence="4">Bleomycin hydrolase</fullName>
        <ecNumber evidence="4">3.4.22.40</ecNumber>
    </recommendedName>
</protein>
<evidence type="ECO:0000256" key="3">
    <source>
        <dbReference type="ARBA" id="ARBA00022807"/>
    </source>
</evidence>
<dbReference type="GO" id="GO:0004197">
    <property type="term" value="F:cysteine-type endopeptidase activity"/>
    <property type="evidence" value="ECO:0007669"/>
    <property type="project" value="UniProtKB-EC"/>
</dbReference>
<dbReference type="AlphaFoldDB" id="A0A146MH72"/>
<organism evidence="6">
    <name type="scientific">Lygus hesperus</name>
    <name type="common">Western plant bug</name>
    <dbReference type="NCBI Taxonomy" id="30085"/>
    <lineage>
        <taxon>Eukaryota</taxon>
        <taxon>Metazoa</taxon>
        <taxon>Ecdysozoa</taxon>
        <taxon>Arthropoda</taxon>
        <taxon>Hexapoda</taxon>
        <taxon>Insecta</taxon>
        <taxon>Pterygota</taxon>
        <taxon>Neoptera</taxon>
        <taxon>Paraneoptera</taxon>
        <taxon>Hemiptera</taxon>
        <taxon>Heteroptera</taxon>
        <taxon>Panheteroptera</taxon>
        <taxon>Cimicomorpha</taxon>
        <taxon>Miridae</taxon>
        <taxon>Mirini</taxon>
        <taxon>Lygus</taxon>
    </lineage>
</organism>
<dbReference type="EMBL" id="GDHC01000332">
    <property type="protein sequence ID" value="JAQ18297.1"/>
    <property type="molecule type" value="Transcribed_RNA"/>
</dbReference>
<keyword evidence="3 4" id="KW-0788">Thiol protease</keyword>
<comment type="catalytic activity">
    <reaction evidence="4">
        <text>Inactivates bleomycin B2 (a cytotoxic glycometallopeptide) by hydrolysis of a carboxyamide bond of beta-aminoalanine, but also shows general aminopeptidase activity. The specificity varies somewhat with source, but amino acid arylamides of Met, Leu and Ala are preferred.</text>
        <dbReference type="EC" id="3.4.22.40"/>
    </reaction>
</comment>
<reference evidence="6" key="1">
    <citation type="journal article" date="2016" name="Gigascience">
        <title>De novo construction of an expanded transcriptome assembly for the western tarnished plant bug, Lygus hesperus.</title>
        <authorList>
            <person name="Tassone E.E."/>
            <person name="Geib S.M."/>
            <person name="Hall B."/>
            <person name="Fabrick J.A."/>
            <person name="Brent C.S."/>
            <person name="Hull J.J."/>
        </authorList>
    </citation>
    <scope>NUCLEOTIDE SEQUENCE</scope>
</reference>
<dbReference type="InterPro" id="IPR038765">
    <property type="entry name" value="Papain-like_cys_pep_sf"/>
</dbReference>
<feature type="region of interest" description="Disordered" evidence="5">
    <location>
        <begin position="168"/>
        <end position="227"/>
    </location>
</feature>
<dbReference type="GO" id="GO:0006508">
    <property type="term" value="P:proteolysis"/>
    <property type="evidence" value="ECO:0007669"/>
    <property type="project" value="UniProtKB-KW"/>
</dbReference>
<evidence type="ECO:0000256" key="5">
    <source>
        <dbReference type="SAM" id="MobiDB-lite"/>
    </source>
</evidence>
<evidence type="ECO:0000256" key="1">
    <source>
        <dbReference type="ARBA" id="ARBA00022670"/>
    </source>
</evidence>
<comment type="similarity">
    <text evidence="4">Belongs to the peptidase C1 family.</text>
</comment>
<dbReference type="GO" id="GO:0009636">
    <property type="term" value="P:response to toxic substance"/>
    <property type="evidence" value="ECO:0007669"/>
    <property type="project" value="TreeGrafter"/>
</dbReference>
<proteinExistence type="inferred from homology"/>
<accession>A0A146MH72</accession>
<keyword evidence="4" id="KW-0963">Cytoplasm</keyword>
<comment type="subcellular location">
    <subcellularLocation>
        <location evidence="4">Cytoplasm</location>
    </subcellularLocation>
</comment>
<dbReference type="SUPFAM" id="SSF54001">
    <property type="entry name" value="Cysteine proteinases"/>
    <property type="match status" value="2"/>
</dbReference>
<dbReference type="Pfam" id="PF03051">
    <property type="entry name" value="Peptidase_C1_2"/>
    <property type="match status" value="3"/>
</dbReference>
<feature type="compositionally biased region" description="Low complexity" evidence="5">
    <location>
        <begin position="197"/>
        <end position="209"/>
    </location>
</feature>
<dbReference type="GO" id="GO:0043418">
    <property type="term" value="P:homocysteine catabolic process"/>
    <property type="evidence" value="ECO:0007669"/>
    <property type="project" value="TreeGrafter"/>
</dbReference>
<dbReference type="PANTHER" id="PTHR10363">
    <property type="entry name" value="BLEOMYCIN HYDROLASE"/>
    <property type="match status" value="1"/>
</dbReference>
<name>A0A146MH72_LYGHE</name>
<dbReference type="InterPro" id="IPR004134">
    <property type="entry name" value="Peptidase_C1B"/>
</dbReference>
<dbReference type="PIRSF" id="PIRSF005700">
    <property type="entry name" value="PepC"/>
    <property type="match status" value="1"/>
</dbReference>
<evidence type="ECO:0000313" key="6">
    <source>
        <dbReference type="EMBL" id="JAQ18297.1"/>
    </source>
</evidence>